<sequence length="239" mass="26831">MKLDILALAAHPDDTDLACAGTLALHVALGDKVGVVDFTEGEMGTRGTPEIRREEARKSAEILGLSVRDNLQFEDGFFQNDKKHQLELVKKIRQYRPDTLLANAVSDRHPDHARASELAMNAIFIAGLKKVETYGDDGKLQEPWRPQVVLHYIQSLPLKPDLLVDVSDHWEKKMNAIKAFKSQFYNPDSEEPDTYISSPGFMKMIEARAMEFGQIIGVKYAEGYTVDKYIGVKNLKGLL</sequence>
<name>A0ABQ1M0Q3_9BACT</name>
<dbReference type="EMBL" id="BMEC01000004">
    <property type="protein sequence ID" value="GGC31772.1"/>
    <property type="molecule type" value="Genomic_DNA"/>
</dbReference>
<dbReference type="PANTHER" id="PTHR12993">
    <property type="entry name" value="N-ACETYLGLUCOSAMINYL-PHOSPHATIDYLINOSITOL DE-N-ACETYLASE-RELATED"/>
    <property type="match status" value="1"/>
</dbReference>
<gene>
    <name evidence="1" type="ORF">GCM10011506_16550</name>
</gene>
<dbReference type="Gene3D" id="3.40.50.10320">
    <property type="entry name" value="LmbE-like"/>
    <property type="match status" value="1"/>
</dbReference>
<dbReference type="InterPro" id="IPR023842">
    <property type="entry name" value="Bacillithiol_biosynth_BshB1"/>
</dbReference>
<keyword evidence="2" id="KW-1185">Reference proteome</keyword>
<dbReference type="RefSeq" id="WP_188462202.1">
    <property type="nucleotide sequence ID" value="NZ_BAABHU010000004.1"/>
</dbReference>
<reference evidence="2" key="1">
    <citation type="journal article" date="2019" name="Int. J. Syst. Evol. Microbiol.">
        <title>The Global Catalogue of Microorganisms (GCM) 10K type strain sequencing project: providing services to taxonomists for standard genome sequencing and annotation.</title>
        <authorList>
            <consortium name="The Broad Institute Genomics Platform"/>
            <consortium name="The Broad Institute Genome Sequencing Center for Infectious Disease"/>
            <person name="Wu L."/>
            <person name="Ma J."/>
        </authorList>
    </citation>
    <scope>NUCLEOTIDE SEQUENCE [LARGE SCALE GENOMIC DNA]</scope>
    <source>
        <strain evidence="2">CGMCC 1.10832</strain>
    </source>
</reference>
<dbReference type="InterPro" id="IPR024078">
    <property type="entry name" value="LmbE-like_dom_sf"/>
</dbReference>
<evidence type="ECO:0000313" key="1">
    <source>
        <dbReference type="EMBL" id="GGC31772.1"/>
    </source>
</evidence>
<dbReference type="Pfam" id="PF02585">
    <property type="entry name" value="PIG-L"/>
    <property type="match status" value="1"/>
</dbReference>
<protein>
    <submittedName>
        <fullName evidence="1">Bacillithiol biosynthesis deacetylase BshB1</fullName>
    </submittedName>
</protein>
<comment type="caution">
    <text evidence="1">The sequence shown here is derived from an EMBL/GenBank/DDBJ whole genome shotgun (WGS) entry which is preliminary data.</text>
</comment>
<dbReference type="InterPro" id="IPR003737">
    <property type="entry name" value="GlcNAc_PI_deacetylase-related"/>
</dbReference>
<evidence type="ECO:0000313" key="2">
    <source>
        <dbReference type="Proteomes" id="UP000636010"/>
    </source>
</evidence>
<accession>A0ABQ1M0Q3</accession>
<dbReference type="PANTHER" id="PTHR12993:SF30">
    <property type="entry name" value="N-ACETYL-ALPHA-D-GLUCOSAMINYL L-MALATE DEACETYLASE 1"/>
    <property type="match status" value="1"/>
</dbReference>
<dbReference type="NCBIfam" id="TIGR04001">
    <property type="entry name" value="thiol_BshB1"/>
    <property type="match status" value="1"/>
</dbReference>
<dbReference type="SUPFAM" id="SSF102588">
    <property type="entry name" value="LmbE-like"/>
    <property type="match status" value="1"/>
</dbReference>
<organism evidence="1 2">
    <name type="scientific">Marivirga lumbricoides</name>
    <dbReference type="NCBI Taxonomy" id="1046115"/>
    <lineage>
        <taxon>Bacteria</taxon>
        <taxon>Pseudomonadati</taxon>
        <taxon>Bacteroidota</taxon>
        <taxon>Cytophagia</taxon>
        <taxon>Cytophagales</taxon>
        <taxon>Marivirgaceae</taxon>
        <taxon>Marivirga</taxon>
    </lineage>
</organism>
<proteinExistence type="predicted"/>
<dbReference type="Proteomes" id="UP000636010">
    <property type="component" value="Unassembled WGS sequence"/>
</dbReference>